<accession>A0A2U1JMA7</accession>
<protein>
    <submittedName>
        <fullName evidence="1">Uncharacterized protein</fullName>
    </submittedName>
</protein>
<sequence length="314" mass="36381">MKKCISIVLLIATGITYSQKKSNGTIYVEHPAITTVEAMTQAFVSGDANKVASYLADDFKSYSGTTTNKDDKGMNKEAFLKSVKTWKDNIDYPSIKRSKGAYPDALEYKDADQKDLVWVQTWEDVKGVQKETGVKIDRPIHRLFTVDKNNKIKMMINYSTSTVSDEINQSFAERTNGKIYNHHENINTVRKMVHAFENKDFDKSYSFYDEKATFSDINSIDINKEYTLTEQKENDKKIFEMFDILSIDQVGYPDYLHYELDDARVVQSWWKIRLIRKSDKKNIVLPMMFIDTFNDKGKIISEIAYYSQILLEAK</sequence>
<dbReference type="Gene3D" id="3.10.450.50">
    <property type="match status" value="2"/>
</dbReference>
<evidence type="ECO:0000313" key="1">
    <source>
        <dbReference type="EMBL" id="PWA06296.1"/>
    </source>
</evidence>
<keyword evidence="2" id="KW-1185">Reference proteome</keyword>
<dbReference type="EMBL" id="QCZH01000027">
    <property type="protein sequence ID" value="PWA06296.1"/>
    <property type="molecule type" value="Genomic_DNA"/>
</dbReference>
<comment type="caution">
    <text evidence="1">The sequence shown here is derived from an EMBL/GenBank/DDBJ whole genome shotgun (WGS) entry which is preliminary data.</text>
</comment>
<gene>
    <name evidence="1" type="ORF">DB891_15935</name>
</gene>
<dbReference type="Proteomes" id="UP000245618">
    <property type="component" value="Unassembled WGS sequence"/>
</dbReference>
<dbReference type="SUPFAM" id="SSF54427">
    <property type="entry name" value="NTF2-like"/>
    <property type="match status" value="2"/>
</dbReference>
<dbReference type="RefSeq" id="WP_116764575.1">
    <property type="nucleotide sequence ID" value="NZ_QCZH01000027.1"/>
</dbReference>
<dbReference type="AlphaFoldDB" id="A0A2U1JMA7"/>
<dbReference type="OrthoDB" id="793359at2"/>
<name>A0A2U1JMA7_9FLAO</name>
<organism evidence="1 2">
    <name type="scientific">Flavobacterium laiguense</name>
    <dbReference type="NCBI Taxonomy" id="2169409"/>
    <lineage>
        <taxon>Bacteria</taxon>
        <taxon>Pseudomonadati</taxon>
        <taxon>Bacteroidota</taxon>
        <taxon>Flavobacteriia</taxon>
        <taxon>Flavobacteriales</taxon>
        <taxon>Flavobacteriaceae</taxon>
        <taxon>Flavobacterium</taxon>
    </lineage>
</organism>
<dbReference type="InterPro" id="IPR032710">
    <property type="entry name" value="NTF2-like_dom_sf"/>
</dbReference>
<proteinExistence type="predicted"/>
<reference evidence="1 2" key="1">
    <citation type="submission" date="2018-04" db="EMBL/GenBank/DDBJ databases">
        <title>Flavobacterium sp. nov., isolated from glacier ice.</title>
        <authorList>
            <person name="Liu Q."/>
            <person name="Xin Y.-H."/>
        </authorList>
    </citation>
    <scope>NUCLEOTIDE SEQUENCE [LARGE SCALE GENOMIC DNA]</scope>
    <source>
        <strain evidence="1 2">LB2P30</strain>
    </source>
</reference>
<evidence type="ECO:0000313" key="2">
    <source>
        <dbReference type="Proteomes" id="UP000245618"/>
    </source>
</evidence>